<name>A0AAV1Z4Y4_9ARAC</name>
<sequence>MLKITHNDSFASWEPSRLCGNFNTYFKQPGESTIREDYIILVNVYRSC</sequence>
<organism evidence="1 2">
    <name type="scientific">Larinioides sclopetarius</name>
    <dbReference type="NCBI Taxonomy" id="280406"/>
    <lineage>
        <taxon>Eukaryota</taxon>
        <taxon>Metazoa</taxon>
        <taxon>Ecdysozoa</taxon>
        <taxon>Arthropoda</taxon>
        <taxon>Chelicerata</taxon>
        <taxon>Arachnida</taxon>
        <taxon>Araneae</taxon>
        <taxon>Araneomorphae</taxon>
        <taxon>Entelegynae</taxon>
        <taxon>Araneoidea</taxon>
        <taxon>Araneidae</taxon>
        <taxon>Larinioides</taxon>
    </lineage>
</organism>
<evidence type="ECO:0000313" key="1">
    <source>
        <dbReference type="EMBL" id="CAL1266363.1"/>
    </source>
</evidence>
<reference evidence="1 2" key="1">
    <citation type="submission" date="2024-04" db="EMBL/GenBank/DDBJ databases">
        <authorList>
            <person name="Rising A."/>
            <person name="Reimegard J."/>
            <person name="Sonavane S."/>
            <person name="Akerstrom W."/>
            <person name="Nylinder S."/>
            <person name="Hedman E."/>
            <person name="Kallberg Y."/>
        </authorList>
    </citation>
    <scope>NUCLEOTIDE SEQUENCE [LARGE SCALE GENOMIC DNA]</scope>
</reference>
<keyword evidence="2" id="KW-1185">Reference proteome</keyword>
<dbReference type="AlphaFoldDB" id="A0AAV1Z4Y4"/>
<dbReference type="EMBL" id="CAXIEN010000023">
    <property type="protein sequence ID" value="CAL1266363.1"/>
    <property type="molecule type" value="Genomic_DNA"/>
</dbReference>
<dbReference type="Proteomes" id="UP001497382">
    <property type="component" value="Unassembled WGS sequence"/>
</dbReference>
<gene>
    <name evidence="1" type="ORF">LARSCL_LOCUS3055</name>
</gene>
<proteinExistence type="predicted"/>
<evidence type="ECO:0000313" key="2">
    <source>
        <dbReference type="Proteomes" id="UP001497382"/>
    </source>
</evidence>
<comment type="caution">
    <text evidence="1">The sequence shown here is derived from an EMBL/GenBank/DDBJ whole genome shotgun (WGS) entry which is preliminary data.</text>
</comment>
<accession>A0AAV1Z4Y4</accession>
<protein>
    <submittedName>
        <fullName evidence="1">Uncharacterized protein</fullName>
    </submittedName>
</protein>